<dbReference type="EMBL" id="RJJG01000008">
    <property type="protein sequence ID" value="RNI07486.1"/>
    <property type="molecule type" value="Genomic_DNA"/>
</dbReference>
<dbReference type="GO" id="GO:0008193">
    <property type="term" value="F:tRNA guanylyltransferase activity"/>
    <property type="evidence" value="ECO:0007669"/>
    <property type="project" value="UniProtKB-EC"/>
</dbReference>
<dbReference type="PANTHER" id="PTHR12729">
    <property type="entry name" value="TRNA(HIS) GUANYLYLTRANSFERASE-RELATED"/>
    <property type="match status" value="1"/>
</dbReference>
<evidence type="ECO:0000313" key="15">
    <source>
        <dbReference type="EMBL" id="SDW68128.1"/>
    </source>
</evidence>
<dbReference type="EMBL" id="CP017921">
    <property type="protein sequence ID" value="APH38887.1"/>
    <property type="molecule type" value="Genomic_DNA"/>
</dbReference>
<accession>A0A1L3Q1Z3</accession>
<dbReference type="GO" id="GO:0006400">
    <property type="term" value="P:tRNA modification"/>
    <property type="evidence" value="ECO:0007669"/>
    <property type="project" value="InterPro"/>
</dbReference>
<dbReference type="Gene3D" id="3.30.70.3000">
    <property type="match status" value="1"/>
</dbReference>
<keyword evidence="7" id="KW-0479">Metal-binding</keyword>
<comment type="cofactor">
    <cofactor evidence="1">
        <name>Mg(2+)</name>
        <dbReference type="ChEBI" id="CHEBI:18420"/>
    </cofactor>
</comment>
<keyword evidence="8" id="KW-0547">Nucleotide-binding</keyword>
<keyword evidence="10" id="KW-0342">GTP-binding</keyword>
<reference evidence="14 18" key="3">
    <citation type="submission" date="2018-10" db="EMBL/GenBank/DDBJ databases">
        <title>Cultivation of a novel Methanohalophilus strain from Kebrit Deep of the Red Sea and a genomic comparison of members of the genus Methanohalophilus.</title>
        <authorList>
            <person name="Guan Y."/>
            <person name="Ngugi D.K."/>
            <person name="Stingl U."/>
        </authorList>
    </citation>
    <scope>NUCLEOTIDE SEQUENCE [LARGE SCALE GENOMIC DNA]</scope>
    <source>
        <strain evidence="14 18">DSM 3094</strain>
    </source>
</reference>
<proteinExistence type="inferred from homology"/>
<evidence type="ECO:0000256" key="1">
    <source>
        <dbReference type="ARBA" id="ARBA00001946"/>
    </source>
</evidence>
<dbReference type="PANTHER" id="PTHR12729:SF6">
    <property type="entry name" value="TRNA(HIS) GUANYLYLTRANSFERASE-RELATED"/>
    <property type="match status" value="1"/>
</dbReference>
<evidence type="ECO:0000259" key="12">
    <source>
        <dbReference type="Pfam" id="PF14413"/>
    </source>
</evidence>
<dbReference type="GO" id="GO:0000287">
    <property type="term" value="F:magnesium ion binding"/>
    <property type="evidence" value="ECO:0007669"/>
    <property type="project" value="InterPro"/>
</dbReference>
<evidence type="ECO:0000256" key="7">
    <source>
        <dbReference type="ARBA" id="ARBA00022723"/>
    </source>
</evidence>
<dbReference type="InterPro" id="IPR025845">
    <property type="entry name" value="Thg1_C_dom"/>
</dbReference>
<reference evidence="13 16" key="1">
    <citation type="submission" date="2016-10" db="EMBL/GenBank/DDBJ databases">
        <title>Methanohalophilus halophilus.</title>
        <authorList>
            <person name="L'haridon S."/>
        </authorList>
    </citation>
    <scope>NUCLEOTIDE SEQUENCE [LARGE SCALE GENOMIC DNA]</scope>
    <source>
        <strain evidence="13 16">Z-7982</strain>
    </source>
</reference>
<dbReference type="Pfam" id="PF04446">
    <property type="entry name" value="Thg1"/>
    <property type="match status" value="1"/>
</dbReference>
<name>A0A1L3Q1Z3_9EURY</name>
<evidence type="ECO:0000256" key="6">
    <source>
        <dbReference type="ARBA" id="ARBA00022695"/>
    </source>
</evidence>
<evidence type="ECO:0000313" key="13">
    <source>
        <dbReference type="EMBL" id="APH38887.1"/>
    </source>
</evidence>
<evidence type="ECO:0000313" key="16">
    <source>
        <dbReference type="Proteomes" id="UP000186879"/>
    </source>
</evidence>
<keyword evidence="6 13" id="KW-0548">Nucleotidyltransferase</keyword>
<feature type="domain" description="tRNAHis guanylyltransferase catalytic" evidence="11">
    <location>
        <begin position="1"/>
        <end position="117"/>
    </location>
</feature>
<dbReference type="GO" id="GO:0005525">
    <property type="term" value="F:GTP binding"/>
    <property type="evidence" value="ECO:0007669"/>
    <property type="project" value="UniProtKB-KW"/>
</dbReference>
<evidence type="ECO:0000313" key="18">
    <source>
        <dbReference type="Proteomes" id="UP000267921"/>
    </source>
</evidence>
<dbReference type="InterPro" id="IPR038469">
    <property type="entry name" value="tRNAHis_GuaTrfase_Thg1_sf"/>
</dbReference>
<dbReference type="Proteomes" id="UP000198669">
    <property type="component" value="Unassembled WGS sequence"/>
</dbReference>
<dbReference type="InterPro" id="IPR024956">
    <property type="entry name" value="tRNAHis_GuaTrfase_cat"/>
</dbReference>
<dbReference type="STRING" id="2177.BHR79_04865"/>
<dbReference type="EMBL" id="FNMU01000004">
    <property type="protein sequence ID" value="SDW68128.1"/>
    <property type="molecule type" value="Genomic_DNA"/>
</dbReference>
<dbReference type="Pfam" id="PF14413">
    <property type="entry name" value="Thg1C"/>
    <property type="match status" value="1"/>
</dbReference>
<evidence type="ECO:0000259" key="11">
    <source>
        <dbReference type="Pfam" id="PF04446"/>
    </source>
</evidence>
<keyword evidence="5" id="KW-0819">tRNA processing</keyword>
<comment type="similarity">
    <text evidence="2">Belongs to the tRNA(His) guanylyltransferase family.</text>
</comment>
<dbReference type="AlphaFoldDB" id="A0A1L3Q1Z3"/>
<feature type="domain" description="Thg1 C-terminal" evidence="12">
    <location>
        <begin position="123"/>
        <end position="201"/>
    </location>
</feature>
<keyword evidence="9" id="KW-0460">Magnesium</keyword>
<organism evidence="13 16">
    <name type="scientific">Methanohalophilus halophilus</name>
    <dbReference type="NCBI Taxonomy" id="2177"/>
    <lineage>
        <taxon>Archaea</taxon>
        <taxon>Methanobacteriati</taxon>
        <taxon>Methanobacteriota</taxon>
        <taxon>Stenosarchaea group</taxon>
        <taxon>Methanomicrobia</taxon>
        <taxon>Methanosarcinales</taxon>
        <taxon>Methanosarcinaceae</taxon>
        <taxon>Methanohalophilus</taxon>
    </lineage>
</organism>
<evidence type="ECO:0000256" key="8">
    <source>
        <dbReference type="ARBA" id="ARBA00022741"/>
    </source>
</evidence>
<evidence type="ECO:0000256" key="5">
    <source>
        <dbReference type="ARBA" id="ARBA00022694"/>
    </source>
</evidence>
<gene>
    <name evidence="13" type="ORF">BHR79_04865</name>
    <name evidence="14" type="ORF">EFE40_09860</name>
    <name evidence="15" type="ORF">SAMN04515625_1399</name>
</gene>
<evidence type="ECO:0000256" key="3">
    <source>
        <dbReference type="ARBA" id="ARBA00012511"/>
    </source>
</evidence>
<keyword evidence="4 13" id="KW-0808">Transferase</keyword>
<evidence type="ECO:0000313" key="14">
    <source>
        <dbReference type="EMBL" id="RNI07486.1"/>
    </source>
</evidence>
<keyword evidence="16" id="KW-1185">Reference proteome</keyword>
<evidence type="ECO:0000256" key="4">
    <source>
        <dbReference type="ARBA" id="ARBA00022679"/>
    </source>
</evidence>
<protein>
    <recommendedName>
        <fullName evidence="3">tRNA(His) guanylyltransferase</fullName>
        <ecNumber evidence="3">2.7.7.79</ecNumber>
    </recommendedName>
</protein>
<dbReference type="Proteomes" id="UP000186879">
    <property type="component" value="Chromosome"/>
</dbReference>
<dbReference type="EC" id="2.7.7.79" evidence="3"/>
<dbReference type="KEGG" id="mhaz:BHR79_04865"/>
<sequence length="243" mass="28506">MKEREIYADLRCVSPVILRVDGRNFQRTLKKEGFEKPYDLFFATCMADSIELFFKKSNMNPVFAYTFSDEANIVFKDLPFDRRVEKLDSVVPSFLSSAFTLFSGIAEPVAFDCRVIPVCNDHFTEYMQWRQQEAWRNFVSSYGYYTLIDEGMDRKSAASVMHGKKSQDIHEMMFERGTNLAKKPAWQRRGVAVYREKYPIEGYNPLLEEMTHSTRTRISQDWDLPLFSTEEGDNFLKRHISLD</sequence>
<dbReference type="InterPro" id="IPR007537">
    <property type="entry name" value="tRNAHis_GuaTrfase_Thg1"/>
</dbReference>
<evidence type="ECO:0000313" key="17">
    <source>
        <dbReference type="Proteomes" id="UP000198669"/>
    </source>
</evidence>
<dbReference type="OrthoDB" id="24661at2157"/>
<reference evidence="15 17" key="2">
    <citation type="submission" date="2016-10" db="EMBL/GenBank/DDBJ databases">
        <authorList>
            <person name="de Groot N.N."/>
        </authorList>
    </citation>
    <scope>NUCLEOTIDE SEQUENCE [LARGE SCALE GENOMIC DNA]</scope>
    <source>
        <strain evidence="15 17">Z-7982</strain>
    </source>
</reference>
<evidence type="ECO:0000256" key="9">
    <source>
        <dbReference type="ARBA" id="ARBA00022842"/>
    </source>
</evidence>
<dbReference type="RefSeq" id="WP_072561328.1">
    <property type="nucleotide sequence ID" value="NZ_CP017921.1"/>
</dbReference>
<evidence type="ECO:0000256" key="2">
    <source>
        <dbReference type="ARBA" id="ARBA00010113"/>
    </source>
</evidence>
<dbReference type="GeneID" id="30583071"/>
<dbReference type="Proteomes" id="UP000267921">
    <property type="component" value="Unassembled WGS sequence"/>
</dbReference>
<evidence type="ECO:0000256" key="10">
    <source>
        <dbReference type="ARBA" id="ARBA00023134"/>
    </source>
</evidence>